<dbReference type="AlphaFoldDB" id="A0A9Q0Y8W1"/>
<dbReference type="EMBL" id="JAIZAY010000880">
    <property type="protein sequence ID" value="KAJ8017888.1"/>
    <property type="molecule type" value="Genomic_DNA"/>
</dbReference>
<keyword evidence="1" id="KW-1133">Transmembrane helix</keyword>
<evidence type="ECO:0000313" key="3">
    <source>
        <dbReference type="EMBL" id="KAJ8017888.1"/>
    </source>
</evidence>
<reference evidence="3" key="1">
    <citation type="submission" date="2021-10" db="EMBL/GenBank/DDBJ databases">
        <title>Tropical sea cucumber genome reveals ecological adaptation and Cuvierian tubules defense mechanism.</title>
        <authorList>
            <person name="Chen T."/>
        </authorList>
    </citation>
    <scope>NUCLEOTIDE SEQUENCE</scope>
    <source>
        <strain evidence="3">Nanhai2018</strain>
        <tissue evidence="3">Muscle</tissue>
    </source>
</reference>
<dbReference type="Pfam" id="PF05729">
    <property type="entry name" value="NACHT"/>
    <property type="match status" value="1"/>
</dbReference>
<dbReference type="PROSITE" id="PS50835">
    <property type="entry name" value="IG_LIKE"/>
    <property type="match status" value="2"/>
</dbReference>
<dbReference type="InterPro" id="IPR007110">
    <property type="entry name" value="Ig-like_dom"/>
</dbReference>
<dbReference type="PANTHER" id="PTHR46312">
    <property type="entry name" value="NACHT DOMAIN-CONTAINING PROTEIN"/>
    <property type="match status" value="1"/>
</dbReference>
<name>A0A9Q0Y8W1_HOLLE</name>
<keyword evidence="4" id="KW-1185">Reference proteome</keyword>
<dbReference type="Gene3D" id="3.40.50.300">
    <property type="entry name" value="P-loop containing nucleotide triphosphate hydrolases"/>
    <property type="match status" value="1"/>
</dbReference>
<dbReference type="InterPro" id="IPR007111">
    <property type="entry name" value="NACHT_NTPase"/>
</dbReference>
<feature type="transmembrane region" description="Helical" evidence="1">
    <location>
        <begin position="265"/>
        <end position="290"/>
    </location>
</feature>
<gene>
    <name evidence="3" type="ORF">HOLleu_44440</name>
</gene>
<dbReference type="InterPro" id="IPR036179">
    <property type="entry name" value="Ig-like_dom_sf"/>
</dbReference>
<evidence type="ECO:0000313" key="4">
    <source>
        <dbReference type="Proteomes" id="UP001152320"/>
    </source>
</evidence>
<evidence type="ECO:0000259" key="2">
    <source>
        <dbReference type="PROSITE" id="PS50835"/>
    </source>
</evidence>
<sequence length="901" mass="103353">MLHLLACVADSPPGVLVRNYSYILVQNTKIDWTDFEKIPKVFERFSKMELICTEDQTSFLVWKKITSSTVTKNIMYAVVFENMVVNRVDEDYSFGRKNSLILPNINLNHKGLYACVYSNGISDGVTVYDVTVIVHPVPSYLVIQNCSKDQYCLLEVEHRGNLTCHVRGIFPEVELKWMVLDFDESVIAFTKERIQIKEKDDLFEVSLTATYEVKVLPRNKMSVKCLAVGRNADLFNLTREIDLYFPNALPTETEEQLTKEQGSQYVWIALIVSIAAIVITVIIVTTVIITKRTKGKPLRRTNNIEAAREDENVLVPCELYSGNSIQADLQEKKDIFLRQLKEKYKDLCDGVRPVPYRKDEMLSVNSVFVDCVIESLCLKGAGQRRKKEWKTLQSYLKLFSVREEKSTRRILQGEPGFGKSILCLQVAHDWCNTHSNFSDVDLLILLRLKQLGGVKSIYTAIKCYILPKDTTLNENDIKEIVKTFGSVLVILDGFDEYPDQDTSKESDVISIISRQMFQECTVVITTRSSYIPMNYPPSTKIYRLRGFDENSRLNYIQNLISDGNVDANKIERDIMNAPILSDLSQIPLLFAIFVNLTQESDGIKQVASVTEVFKYIISAFHKHTKNLMVHENVVKYDSFEKDHPALDEICFQAVSNEKQCIVWEKDAIIKKIGLEFYKHYVRIGILVEEEVTKDYPGGSTISDVETRVEVSFVHKLFCEWFASHYLRDHLKQHPEEMLEEFLKHVDPSSLQYVYRFACGLNIDCAKQLISYLPRIDGGVTCAILCIQEQLQAVDHFSRTIENIFLQGIIISGHDSMFLQRSSMKLLEQARRKGMDIKSLCLYNCLSSIDISSIKTSSGIELTPEIPVERLKLNVTNRELKEEEAKSILEILTRFEKLKYVK</sequence>
<dbReference type="Proteomes" id="UP001152320">
    <property type="component" value="Unassembled WGS sequence"/>
</dbReference>
<protein>
    <submittedName>
        <fullName evidence="3">NACHT, LRR and PYD domains-containing protein 10</fullName>
    </submittedName>
</protein>
<dbReference type="SUPFAM" id="SSF52540">
    <property type="entry name" value="P-loop containing nucleoside triphosphate hydrolases"/>
    <property type="match status" value="1"/>
</dbReference>
<comment type="caution">
    <text evidence="3">The sequence shown here is derived from an EMBL/GenBank/DDBJ whole genome shotgun (WGS) entry which is preliminary data.</text>
</comment>
<accession>A0A9Q0Y8W1</accession>
<proteinExistence type="predicted"/>
<feature type="domain" description="Ig-like" evidence="2">
    <location>
        <begin position="138"/>
        <end position="242"/>
    </location>
</feature>
<dbReference type="SUPFAM" id="SSF48726">
    <property type="entry name" value="Immunoglobulin"/>
    <property type="match status" value="1"/>
</dbReference>
<dbReference type="OrthoDB" id="427518at2759"/>
<dbReference type="InterPro" id="IPR027417">
    <property type="entry name" value="P-loop_NTPase"/>
</dbReference>
<organism evidence="3 4">
    <name type="scientific">Holothuria leucospilota</name>
    <name type="common">Black long sea cucumber</name>
    <name type="synonym">Mertensiothuria leucospilota</name>
    <dbReference type="NCBI Taxonomy" id="206669"/>
    <lineage>
        <taxon>Eukaryota</taxon>
        <taxon>Metazoa</taxon>
        <taxon>Echinodermata</taxon>
        <taxon>Eleutherozoa</taxon>
        <taxon>Echinozoa</taxon>
        <taxon>Holothuroidea</taxon>
        <taxon>Aspidochirotacea</taxon>
        <taxon>Aspidochirotida</taxon>
        <taxon>Holothuriidae</taxon>
        <taxon>Holothuria</taxon>
    </lineage>
</organism>
<dbReference type="PANTHER" id="PTHR46312:SF2">
    <property type="entry name" value="NUCLEOTIDE-BINDING OLIGOMERIZATION DOMAIN-CONTAINING PROTEIN 2-LIKE"/>
    <property type="match status" value="1"/>
</dbReference>
<evidence type="ECO:0000256" key="1">
    <source>
        <dbReference type="SAM" id="Phobius"/>
    </source>
</evidence>
<feature type="domain" description="Ig-like" evidence="2">
    <location>
        <begin position="1"/>
        <end position="131"/>
    </location>
</feature>
<keyword evidence="1" id="KW-0812">Transmembrane</keyword>
<keyword evidence="1" id="KW-0472">Membrane</keyword>